<dbReference type="EMBL" id="JAJEQR010000015">
    <property type="protein sequence ID" value="MCC2230713.1"/>
    <property type="molecule type" value="Genomic_DNA"/>
</dbReference>
<dbReference type="PANTHER" id="PTHR46211:SF1">
    <property type="entry name" value="GLYCEROPHOSPHODIESTER PHOSPHODIESTERASE, CYTOPLASMIC"/>
    <property type="match status" value="1"/>
</dbReference>
<accession>A0AAE3E9T5</accession>
<keyword evidence="3" id="KW-1185">Reference proteome</keyword>
<dbReference type="InterPro" id="IPR017946">
    <property type="entry name" value="PLC-like_Pdiesterase_TIM-brl"/>
</dbReference>
<evidence type="ECO:0000259" key="1">
    <source>
        <dbReference type="PROSITE" id="PS51704"/>
    </source>
</evidence>
<reference evidence="2" key="1">
    <citation type="submission" date="2021-10" db="EMBL/GenBank/DDBJ databases">
        <title>Anaerobic single-cell dispensing facilitates the cultivation of human gut bacteria.</title>
        <authorList>
            <person name="Afrizal A."/>
        </authorList>
    </citation>
    <scope>NUCLEOTIDE SEQUENCE</scope>
    <source>
        <strain evidence="2">CLA-AA-H215</strain>
    </source>
</reference>
<dbReference type="Pfam" id="PF03009">
    <property type="entry name" value="GDPD"/>
    <property type="match status" value="1"/>
</dbReference>
<name>A0AAE3E9T5_9FIRM</name>
<dbReference type="PROSITE" id="PS51704">
    <property type="entry name" value="GP_PDE"/>
    <property type="match status" value="1"/>
</dbReference>
<dbReference type="Proteomes" id="UP001198182">
    <property type="component" value="Unassembled WGS sequence"/>
</dbReference>
<dbReference type="GO" id="GO:0006629">
    <property type="term" value="P:lipid metabolic process"/>
    <property type="evidence" value="ECO:0007669"/>
    <property type="project" value="InterPro"/>
</dbReference>
<evidence type="ECO:0000313" key="2">
    <source>
        <dbReference type="EMBL" id="MCC2230713.1"/>
    </source>
</evidence>
<dbReference type="InterPro" id="IPR030395">
    <property type="entry name" value="GP_PDE_dom"/>
</dbReference>
<gene>
    <name evidence="2" type="ORF">LKD81_06820</name>
</gene>
<comment type="caution">
    <text evidence="2">The sequence shown here is derived from an EMBL/GenBank/DDBJ whole genome shotgun (WGS) entry which is preliminary data.</text>
</comment>
<organism evidence="2 3">
    <name type="scientific">Hominifimenecus microfluidus</name>
    <dbReference type="NCBI Taxonomy" id="2885348"/>
    <lineage>
        <taxon>Bacteria</taxon>
        <taxon>Bacillati</taxon>
        <taxon>Bacillota</taxon>
        <taxon>Clostridia</taxon>
        <taxon>Lachnospirales</taxon>
        <taxon>Lachnospiraceae</taxon>
        <taxon>Hominifimenecus</taxon>
    </lineage>
</organism>
<feature type="domain" description="GP-PDE" evidence="1">
    <location>
        <begin position="6"/>
        <end position="241"/>
    </location>
</feature>
<evidence type="ECO:0000313" key="3">
    <source>
        <dbReference type="Proteomes" id="UP001198182"/>
    </source>
</evidence>
<protein>
    <submittedName>
        <fullName evidence="2">Glycerophosphodiester phosphodiesterase</fullName>
    </submittedName>
</protein>
<dbReference type="AlphaFoldDB" id="A0AAE3E9T5"/>
<dbReference type="PANTHER" id="PTHR46211">
    <property type="entry name" value="GLYCEROPHOSPHORYL DIESTER PHOSPHODIESTERASE"/>
    <property type="match status" value="1"/>
</dbReference>
<sequence>MKTYSNRFFAHRGLHGDPNVIPENSMAAFHRAVTRGYGIEMDVRLTADGQAVLFHDDDLERLCGCTGTVETYTYEQLQLFPLHGSEEKIPLLKDVLQMVGGRVPLLIEIKTNGLDLSVCEETARLLDAYEGDYCIESFHPYVLYWFRRHRPLVPRGQLATDFIKDYPKVSLIQRILMQPLLTNLLSKPNFISFSHVHKNLPSFRFWKKNRTTFGWTFRSAEDVRACEKDFDYFIVENTFSS</sequence>
<dbReference type="Gene3D" id="3.20.20.190">
    <property type="entry name" value="Phosphatidylinositol (PI) phosphodiesterase"/>
    <property type="match status" value="1"/>
</dbReference>
<dbReference type="RefSeq" id="WP_308453349.1">
    <property type="nucleotide sequence ID" value="NZ_JAJEQR010000015.1"/>
</dbReference>
<dbReference type="GO" id="GO:0008081">
    <property type="term" value="F:phosphoric diester hydrolase activity"/>
    <property type="evidence" value="ECO:0007669"/>
    <property type="project" value="InterPro"/>
</dbReference>
<proteinExistence type="predicted"/>
<dbReference type="SUPFAM" id="SSF51695">
    <property type="entry name" value="PLC-like phosphodiesterases"/>
    <property type="match status" value="1"/>
</dbReference>